<comment type="caution">
    <text evidence="1">The sequence shown here is derived from an EMBL/GenBank/DDBJ whole genome shotgun (WGS) entry which is preliminary data.</text>
</comment>
<organism evidence="1 2">
    <name type="scientific">Actinokineospora globicatena</name>
    <dbReference type="NCBI Taxonomy" id="103729"/>
    <lineage>
        <taxon>Bacteria</taxon>
        <taxon>Bacillati</taxon>
        <taxon>Actinomycetota</taxon>
        <taxon>Actinomycetes</taxon>
        <taxon>Pseudonocardiales</taxon>
        <taxon>Pseudonocardiaceae</taxon>
        <taxon>Actinokineospora</taxon>
    </lineage>
</organism>
<dbReference type="AlphaFoldDB" id="A0A9W6V8I1"/>
<sequence length="138" mass="14694">MRAPATPEITELATFLHTTTAPATTRDLADRFGGARALWGEYHRGARIVPWHLLERVVTESVADRRARVLTLARAKQLYDSAEASAARVEVLGCPAVAPSGRRGLAVALVATAVVSITALANRGAVRRVLGGDREDLG</sequence>
<dbReference type="RefSeq" id="WP_285609461.1">
    <property type="nucleotide sequence ID" value="NZ_BSSD01000002.1"/>
</dbReference>
<evidence type="ECO:0000313" key="2">
    <source>
        <dbReference type="Proteomes" id="UP001165042"/>
    </source>
</evidence>
<protein>
    <submittedName>
        <fullName evidence="1">Uncharacterized protein</fullName>
    </submittedName>
</protein>
<keyword evidence="2" id="KW-1185">Reference proteome</keyword>
<evidence type="ECO:0000313" key="1">
    <source>
        <dbReference type="EMBL" id="GLW90979.1"/>
    </source>
</evidence>
<gene>
    <name evidence="1" type="ORF">Aglo03_17950</name>
</gene>
<reference evidence="1" key="1">
    <citation type="submission" date="2023-02" db="EMBL/GenBank/DDBJ databases">
        <title>Actinokineospora globicatena NBRC 15670.</title>
        <authorList>
            <person name="Ichikawa N."/>
            <person name="Sato H."/>
            <person name="Tonouchi N."/>
        </authorList>
    </citation>
    <scope>NUCLEOTIDE SEQUENCE</scope>
    <source>
        <strain evidence="1">NBRC 15670</strain>
    </source>
</reference>
<name>A0A9W6V8I1_9PSEU</name>
<dbReference type="EMBL" id="BSSD01000002">
    <property type="protein sequence ID" value="GLW90979.1"/>
    <property type="molecule type" value="Genomic_DNA"/>
</dbReference>
<proteinExistence type="predicted"/>
<accession>A0A9W6V8I1</accession>
<dbReference type="Proteomes" id="UP001165042">
    <property type="component" value="Unassembled WGS sequence"/>
</dbReference>